<proteinExistence type="predicted"/>
<accession>A0ACB9JSL4</accession>
<keyword evidence="2" id="KW-1185">Reference proteome</keyword>
<reference evidence="1 2" key="2">
    <citation type="journal article" date="2022" name="Mol. Ecol. Resour.">
        <title>The genomes of chicory, endive, great burdock and yacon provide insights into Asteraceae paleo-polyploidization history and plant inulin production.</title>
        <authorList>
            <person name="Fan W."/>
            <person name="Wang S."/>
            <person name="Wang H."/>
            <person name="Wang A."/>
            <person name="Jiang F."/>
            <person name="Liu H."/>
            <person name="Zhao H."/>
            <person name="Xu D."/>
            <person name="Zhang Y."/>
        </authorList>
    </citation>
    <scope>NUCLEOTIDE SEQUENCE [LARGE SCALE GENOMIC DNA]</scope>
    <source>
        <strain evidence="2">cv. Yunnan</strain>
        <tissue evidence="1">Leaves</tissue>
    </source>
</reference>
<dbReference type="EMBL" id="CM042020">
    <property type="protein sequence ID" value="KAI3823017.1"/>
    <property type="molecule type" value="Genomic_DNA"/>
</dbReference>
<evidence type="ECO:0000313" key="1">
    <source>
        <dbReference type="EMBL" id="KAI3823017.1"/>
    </source>
</evidence>
<name>A0ACB9JSL4_9ASTR</name>
<gene>
    <name evidence="1" type="ORF">L1987_10620</name>
</gene>
<organism evidence="1 2">
    <name type="scientific">Smallanthus sonchifolius</name>
    <dbReference type="NCBI Taxonomy" id="185202"/>
    <lineage>
        <taxon>Eukaryota</taxon>
        <taxon>Viridiplantae</taxon>
        <taxon>Streptophyta</taxon>
        <taxon>Embryophyta</taxon>
        <taxon>Tracheophyta</taxon>
        <taxon>Spermatophyta</taxon>
        <taxon>Magnoliopsida</taxon>
        <taxon>eudicotyledons</taxon>
        <taxon>Gunneridae</taxon>
        <taxon>Pentapetalae</taxon>
        <taxon>asterids</taxon>
        <taxon>campanulids</taxon>
        <taxon>Asterales</taxon>
        <taxon>Asteraceae</taxon>
        <taxon>Asteroideae</taxon>
        <taxon>Heliantheae alliance</taxon>
        <taxon>Millerieae</taxon>
        <taxon>Smallanthus</taxon>
    </lineage>
</organism>
<reference evidence="2" key="1">
    <citation type="journal article" date="2022" name="Mol. Ecol. Resour.">
        <title>The genomes of chicory, endive, great burdock and yacon provide insights into Asteraceae palaeo-polyploidization history and plant inulin production.</title>
        <authorList>
            <person name="Fan W."/>
            <person name="Wang S."/>
            <person name="Wang H."/>
            <person name="Wang A."/>
            <person name="Jiang F."/>
            <person name="Liu H."/>
            <person name="Zhao H."/>
            <person name="Xu D."/>
            <person name="Zhang Y."/>
        </authorList>
    </citation>
    <scope>NUCLEOTIDE SEQUENCE [LARGE SCALE GENOMIC DNA]</scope>
    <source>
        <strain evidence="2">cv. Yunnan</strain>
    </source>
</reference>
<protein>
    <submittedName>
        <fullName evidence="1">Uncharacterized protein</fullName>
    </submittedName>
</protein>
<evidence type="ECO:0000313" key="2">
    <source>
        <dbReference type="Proteomes" id="UP001056120"/>
    </source>
</evidence>
<dbReference type="Proteomes" id="UP001056120">
    <property type="component" value="Linkage Group LG03"/>
</dbReference>
<comment type="caution">
    <text evidence="1">The sequence shown here is derived from an EMBL/GenBank/DDBJ whole genome shotgun (WGS) entry which is preliminary data.</text>
</comment>
<sequence length="942" mass="106268">MRMAIGFVGSFAGKILPRPSDGKLRYVGGETRIISINKNSITYQQLIHKTFSIWNQPHIIKYQLPDEDLDALISVCSNEDLQHMIEEYNELDKCSQRLRIFLASLSPSSYVSRSVDQSESDYEYVISVNGMIRPSLSKDNLEGGRFPRMLACSEQANQPTFENGQQQARYLTEFGCENRQDLSKQYIVWEEDMITWTESNNPNITSGPLENQYAKSPATLFFHNFFHSTLWEDFTCLDASQCMLNKTILQVTTTYLESDISKCLNQLLALGTKMTLMSTGDSQEEEHYSLFFQVLLDMLSHSAAVLQALAKHPVSTGKELMSLIETFIMELLNMTKDSILEVKKIHTFGPEVLKASQMVLDAVISLCKAYFNSVKLDYDATTEKDDVNHIINITKCAVEKLVNLGIVAVNAGGDLVSVLNLSWKGVVALLQLHKGALAVKMDISEIILSLISLVKGSLSCAGQTWSTLMEPVSMAEAKRIFIPVKFYLINAARIISQYPSQAFSIFKDITLCILIILTFRIFLGEQKYLKSASEALTELLEPTSIHLLNSLLNSAQLEHNHKCQILDWLFSDTPISDFVDEKSTREIFSPACDPVHVSKTLLLGQLSLFVNLLRSGPDLEDDVTLEIAKKLNWLLNILIEENVYSSILAFPVPLLHNSGHQNMFSSVFHALKTFMLVVSSTSIWGEIELFLLENFFHPHHLCWEIIMELWCFLIRHADFDMGNDIIVKLCTILKSTASWESVLNPDSVLRKLVKSICMILRNDKVRSVAKQRLVTDYFCFLDAFDDESSRKDGDGMFGAPIFALSAALQSLMKQLYSSDEMEKVMFELQNLFISSCGVELRKCKPNLAAFVGDTEFEESDSNSKASASWELFHMLLQERHWALAHLAITAFGPAENEVALLVKEGLILKEMVQKDAMVDEERTRKRKFPDGINEGVSLLQNG</sequence>